<dbReference type="OrthoDB" id="9812189at2"/>
<evidence type="ECO:0000256" key="3">
    <source>
        <dbReference type="ARBA" id="ARBA00022692"/>
    </source>
</evidence>
<dbReference type="Proteomes" id="UP000244162">
    <property type="component" value="Unassembled WGS sequence"/>
</dbReference>
<dbReference type="PANTHER" id="PTHR43124:SF3">
    <property type="entry name" value="CHLORAMPHENICOL EFFLUX PUMP RV0191"/>
    <property type="match status" value="1"/>
</dbReference>
<dbReference type="GO" id="GO:0022857">
    <property type="term" value="F:transmembrane transporter activity"/>
    <property type="evidence" value="ECO:0007669"/>
    <property type="project" value="InterPro"/>
</dbReference>
<dbReference type="PANTHER" id="PTHR43124">
    <property type="entry name" value="PURINE EFFLUX PUMP PBUE"/>
    <property type="match status" value="1"/>
</dbReference>
<dbReference type="InterPro" id="IPR050189">
    <property type="entry name" value="MFS_Efflux_Transporters"/>
</dbReference>
<name>A0A2T5G2P8_9SPHN</name>
<evidence type="ECO:0000256" key="2">
    <source>
        <dbReference type="ARBA" id="ARBA00022475"/>
    </source>
</evidence>
<dbReference type="InterPro" id="IPR011701">
    <property type="entry name" value="MFS"/>
</dbReference>
<evidence type="ECO:0000256" key="4">
    <source>
        <dbReference type="ARBA" id="ARBA00022989"/>
    </source>
</evidence>
<evidence type="ECO:0000259" key="7">
    <source>
        <dbReference type="PROSITE" id="PS50850"/>
    </source>
</evidence>
<dbReference type="Gene3D" id="1.20.1250.20">
    <property type="entry name" value="MFS general substrate transporter like domains"/>
    <property type="match status" value="1"/>
</dbReference>
<feature type="transmembrane region" description="Helical" evidence="6">
    <location>
        <begin position="343"/>
        <end position="362"/>
    </location>
</feature>
<feature type="transmembrane region" description="Helical" evidence="6">
    <location>
        <begin position="60"/>
        <end position="82"/>
    </location>
</feature>
<dbReference type="EMBL" id="NWBU01000004">
    <property type="protein sequence ID" value="PTQ13381.1"/>
    <property type="molecule type" value="Genomic_DNA"/>
</dbReference>
<dbReference type="PROSITE" id="PS50850">
    <property type="entry name" value="MFS"/>
    <property type="match status" value="1"/>
</dbReference>
<keyword evidence="4 6" id="KW-1133">Transmembrane helix</keyword>
<feature type="transmembrane region" description="Helical" evidence="6">
    <location>
        <begin position="89"/>
        <end position="112"/>
    </location>
</feature>
<comment type="subcellular location">
    <subcellularLocation>
        <location evidence="1">Cell membrane</location>
        <topology evidence="1">Multi-pass membrane protein</topology>
    </subcellularLocation>
</comment>
<reference evidence="8 9" key="1">
    <citation type="submission" date="2017-09" db="EMBL/GenBank/DDBJ databases">
        <title>Sphingomonas panjinensis sp.nov., isolated from oil-contaminated soil.</title>
        <authorList>
            <person name="Wang L."/>
            <person name="Chen L."/>
        </authorList>
    </citation>
    <scope>NUCLEOTIDE SEQUENCE [LARGE SCALE GENOMIC DNA]</scope>
    <source>
        <strain evidence="8 9">FW-11</strain>
    </source>
</reference>
<evidence type="ECO:0000256" key="5">
    <source>
        <dbReference type="ARBA" id="ARBA00023136"/>
    </source>
</evidence>
<keyword evidence="2" id="KW-1003">Cell membrane</keyword>
<dbReference type="InterPro" id="IPR036259">
    <property type="entry name" value="MFS_trans_sf"/>
</dbReference>
<feature type="transmembrane region" description="Helical" evidence="6">
    <location>
        <begin position="21"/>
        <end position="40"/>
    </location>
</feature>
<dbReference type="InterPro" id="IPR020846">
    <property type="entry name" value="MFS_dom"/>
</dbReference>
<feature type="transmembrane region" description="Helical" evidence="6">
    <location>
        <begin position="310"/>
        <end position="331"/>
    </location>
</feature>
<feature type="domain" description="Major facilitator superfamily (MFS) profile" evidence="7">
    <location>
        <begin position="23"/>
        <end position="397"/>
    </location>
</feature>
<evidence type="ECO:0000313" key="9">
    <source>
        <dbReference type="Proteomes" id="UP000244162"/>
    </source>
</evidence>
<proteinExistence type="predicted"/>
<dbReference type="Pfam" id="PF07690">
    <property type="entry name" value="MFS_1"/>
    <property type="match status" value="1"/>
</dbReference>
<sequence length="410" mass="41566">MANVSAIDAVPPPGHRPPASWAAVASVGVGAFALVTTEFLPVGLLPQIARDVGISEGQAGLMVTVPGMLAAIAAPLTIAFAGRFDRRHVLWFLLGLLVLSNILVATATSFAALLLGRVLLGIGVGGFWTIGGSLGPRLRPGPQGARATSLIYSGVSLGTVAGVPAGALVGNLLGWRLAFAGSAAMALLVVVALMLLLPVIRPERSSGLAQVPAVLRLGKVRIGLIGTVLIFIGQFAAYTYITPFLNQVTHIEAAGLSAVLLGYGLAGFLGNLFGGWAVSRDVRLTLVGTAILLGGSVLLLALAGTIPVTAILAVLAWGFGFGMLPIAMQSWMFSAAPDRLESVAALFVSIAQAAIGSGALVGGLAVDRLGVESAFWLGGLAALATAALTLVFGRDSSDAARTEPELAKGC</sequence>
<dbReference type="CDD" id="cd17324">
    <property type="entry name" value="MFS_NepI_like"/>
    <property type="match status" value="1"/>
</dbReference>
<keyword evidence="5 6" id="KW-0472">Membrane</keyword>
<dbReference type="SUPFAM" id="SSF103473">
    <property type="entry name" value="MFS general substrate transporter"/>
    <property type="match status" value="1"/>
</dbReference>
<accession>A0A2T5G2P8</accession>
<evidence type="ECO:0000256" key="1">
    <source>
        <dbReference type="ARBA" id="ARBA00004651"/>
    </source>
</evidence>
<feature type="transmembrane region" description="Helical" evidence="6">
    <location>
        <begin position="150"/>
        <end position="173"/>
    </location>
</feature>
<feature type="transmembrane region" description="Helical" evidence="6">
    <location>
        <begin position="220"/>
        <end position="241"/>
    </location>
</feature>
<feature type="transmembrane region" description="Helical" evidence="6">
    <location>
        <begin position="118"/>
        <end position="138"/>
    </location>
</feature>
<dbReference type="RefSeq" id="WP_107966613.1">
    <property type="nucleotide sequence ID" value="NZ_NWBU01000004.1"/>
</dbReference>
<keyword evidence="3 6" id="KW-0812">Transmembrane</keyword>
<dbReference type="GO" id="GO:0005886">
    <property type="term" value="C:plasma membrane"/>
    <property type="evidence" value="ECO:0007669"/>
    <property type="project" value="UniProtKB-SubCell"/>
</dbReference>
<evidence type="ECO:0000313" key="8">
    <source>
        <dbReference type="EMBL" id="PTQ13381.1"/>
    </source>
</evidence>
<keyword evidence="9" id="KW-1185">Reference proteome</keyword>
<feature type="transmembrane region" description="Helical" evidence="6">
    <location>
        <begin position="374"/>
        <end position="393"/>
    </location>
</feature>
<feature type="transmembrane region" description="Helical" evidence="6">
    <location>
        <begin position="284"/>
        <end position="304"/>
    </location>
</feature>
<feature type="transmembrane region" description="Helical" evidence="6">
    <location>
        <begin position="179"/>
        <end position="200"/>
    </location>
</feature>
<dbReference type="AlphaFoldDB" id="A0A2T5G2P8"/>
<protein>
    <submittedName>
        <fullName evidence="8">MFS transporter</fullName>
    </submittedName>
</protein>
<evidence type="ECO:0000256" key="6">
    <source>
        <dbReference type="SAM" id="Phobius"/>
    </source>
</evidence>
<organism evidence="8 9">
    <name type="scientific">Sphingomonas oleivorans</name>
    <dbReference type="NCBI Taxonomy" id="1735121"/>
    <lineage>
        <taxon>Bacteria</taxon>
        <taxon>Pseudomonadati</taxon>
        <taxon>Pseudomonadota</taxon>
        <taxon>Alphaproteobacteria</taxon>
        <taxon>Sphingomonadales</taxon>
        <taxon>Sphingomonadaceae</taxon>
        <taxon>Sphingomonas</taxon>
    </lineage>
</organism>
<gene>
    <name evidence="8" type="ORF">CLG96_04605</name>
</gene>
<feature type="transmembrane region" description="Helical" evidence="6">
    <location>
        <begin position="253"/>
        <end position="272"/>
    </location>
</feature>
<comment type="caution">
    <text evidence="8">The sequence shown here is derived from an EMBL/GenBank/DDBJ whole genome shotgun (WGS) entry which is preliminary data.</text>
</comment>